<feature type="transmembrane region" description="Helical" evidence="9">
    <location>
        <begin position="21"/>
        <end position="46"/>
    </location>
</feature>
<dbReference type="RefSeq" id="WP_253804641.1">
    <property type="nucleotide sequence ID" value="NZ_BAAAUB010000010.1"/>
</dbReference>
<dbReference type="Proteomes" id="UP001206483">
    <property type="component" value="Unassembled WGS sequence"/>
</dbReference>
<keyword evidence="6 9" id="KW-0472">Membrane</keyword>
<keyword evidence="5 9" id="KW-1133">Transmembrane helix</keyword>
<dbReference type="Gene3D" id="1.20.1250.20">
    <property type="entry name" value="MFS general substrate transporter like domains"/>
    <property type="match status" value="1"/>
</dbReference>
<keyword evidence="12" id="KW-1185">Reference proteome</keyword>
<comment type="subcellular location">
    <subcellularLocation>
        <location evidence="1">Cell inner membrane</location>
        <topology evidence="1">Multi-pass membrane protein</topology>
    </subcellularLocation>
</comment>
<feature type="transmembrane region" description="Helical" evidence="9">
    <location>
        <begin position="250"/>
        <end position="274"/>
    </location>
</feature>
<dbReference type="PROSITE" id="PS50850">
    <property type="entry name" value="MFS"/>
    <property type="match status" value="1"/>
</dbReference>
<evidence type="ECO:0000256" key="3">
    <source>
        <dbReference type="ARBA" id="ARBA00022475"/>
    </source>
</evidence>
<keyword evidence="2" id="KW-0813">Transport</keyword>
<evidence type="ECO:0000256" key="5">
    <source>
        <dbReference type="ARBA" id="ARBA00022989"/>
    </source>
</evidence>
<evidence type="ECO:0000313" key="12">
    <source>
        <dbReference type="Proteomes" id="UP001206483"/>
    </source>
</evidence>
<dbReference type="InterPro" id="IPR011701">
    <property type="entry name" value="MFS"/>
</dbReference>
<evidence type="ECO:0000256" key="9">
    <source>
        <dbReference type="SAM" id="Phobius"/>
    </source>
</evidence>
<dbReference type="SUPFAM" id="SSF103473">
    <property type="entry name" value="MFS general substrate transporter"/>
    <property type="match status" value="1"/>
</dbReference>
<feature type="transmembrane region" description="Helical" evidence="9">
    <location>
        <begin position="108"/>
        <end position="125"/>
    </location>
</feature>
<dbReference type="EMBL" id="JAMZDX010000009">
    <property type="protein sequence ID" value="MCP2314323.1"/>
    <property type="molecule type" value="Genomic_DNA"/>
</dbReference>
<evidence type="ECO:0000256" key="7">
    <source>
        <dbReference type="ARBA" id="ARBA00038075"/>
    </source>
</evidence>
<dbReference type="PANTHER" id="PTHR23513">
    <property type="entry name" value="INTEGRAL MEMBRANE EFFLUX PROTEIN-RELATED"/>
    <property type="match status" value="1"/>
</dbReference>
<keyword evidence="3" id="KW-1003">Cell membrane</keyword>
<dbReference type="Pfam" id="PF07690">
    <property type="entry name" value="MFS_1"/>
    <property type="match status" value="1"/>
</dbReference>
<protein>
    <recommendedName>
        <fullName evidence="8">Multidrug efflux pump Tap</fullName>
    </recommendedName>
</protein>
<evidence type="ECO:0000313" key="11">
    <source>
        <dbReference type="EMBL" id="MCP2314323.1"/>
    </source>
</evidence>
<accession>A0ABT1JB66</accession>
<name>A0ABT1JB66_9ACTN</name>
<feature type="transmembrane region" description="Helical" evidence="9">
    <location>
        <begin position="82"/>
        <end position="102"/>
    </location>
</feature>
<comment type="caution">
    <text evidence="11">The sequence shown here is derived from an EMBL/GenBank/DDBJ whole genome shotgun (WGS) entry which is preliminary data.</text>
</comment>
<feature type="transmembrane region" description="Helical" evidence="9">
    <location>
        <begin position="52"/>
        <end position="70"/>
    </location>
</feature>
<dbReference type="InterPro" id="IPR020846">
    <property type="entry name" value="MFS_dom"/>
</dbReference>
<reference evidence="11 12" key="1">
    <citation type="submission" date="2022-06" db="EMBL/GenBank/DDBJ databases">
        <title>Sequencing the genomes of 1000 actinobacteria strains.</title>
        <authorList>
            <person name="Klenk H.-P."/>
        </authorList>
    </citation>
    <scope>NUCLEOTIDE SEQUENCE [LARGE SCALE GENOMIC DNA]</scope>
    <source>
        <strain evidence="11 12">DSM 41656</strain>
    </source>
</reference>
<gene>
    <name evidence="11" type="ORF">FHR36_007524</name>
</gene>
<evidence type="ECO:0000256" key="4">
    <source>
        <dbReference type="ARBA" id="ARBA00022692"/>
    </source>
</evidence>
<comment type="similarity">
    <text evidence="7">Belongs to the major facilitator superfamily. Drug:H(+) antiporter-3 (DHA3) (TC 2.A.1.21) family.</text>
</comment>
<sequence length="408" mass="40860">MSRLLARFRLVGANPMFRRLWVGQFTSELGSSMTVLALPLLAVAVTGSPGRASVLATLGFLTTWLTAVPAGQLADRVAPRRLMLACDTVRLAAVTTVAAATLLGGPPLWLLGVTTVVSGAAMMAFGPAAAKMVRTVVPAEQLPEAVSANQIRGYTASIVGPSAGGALFALGRAVPFAADAVSYLVSLLCVRGLPAGRDAEATARTWPRLREGLRVLRRTPFLLATLAYSVPANLAVSMLLYVLLLRPGAAGGGIGASLSAGAVCGLLGSTVAAAAHRRFGLWRVMAATGAVRAAAALTAAAVGGPVGIGLALAAVLLLAPVVGAAISTTTLLVVDYEVYGRVSGTTSFIAGALQPLAPAAAGVLLQTAGATAALAVVAALFALCVLAVLAGRRGLAVTVPAAPDPVPA</sequence>
<feature type="transmembrane region" description="Helical" evidence="9">
    <location>
        <begin position="371"/>
        <end position="390"/>
    </location>
</feature>
<dbReference type="CDD" id="cd06173">
    <property type="entry name" value="MFS_MefA_like"/>
    <property type="match status" value="1"/>
</dbReference>
<proteinExistence type="inferred from homology"/>
<keyword evidence="4 9" id="KW-0812">Transmembrane</keyword>
<evidence type="ECO:0000256" key="8">
    <source>
        <dbReference type="ARBA" id="ARBA00040914"/>
    </source>
</evidence>
<evidence type="ECO:0000256" key="6">
    <source>
        <dbReference type="ARBA" id="ARBA00023136"/>
    </source>
</evidence>
<evidence type="ECO:0000256" key="1">
    <source>
        <dbReference type="ARBA" id="ARBA00004429"/>
    </source>
</evidence>
<evidence type="ECO:0000259" key="10">
    <source>
        <dbReference type="PROSITE" id="PS50850"/>
    </source>
</evidence>
<organism evidence="11 12">
    <name type="scientific">Kitasatospora paracochleata</name>
    <dbReference type="NCBI Taxonomy" id="58354"/>
    <lineage>
        <taxon>Bacteria</taxon>
        <taxon>Bacillati</taxon>
        <taxon>Actinomycetota</taxon>
        <taxon>Actinomycetes</taxon>
        <taxon>Kitasatosporales</taxon>
        <taxon>Streptomycetaceae</taxon>
        <taxon>Kitasatospora</taxon>
    </lineage>
</organism>
<dbReference type="InterPro" id="IPR036259">
    <property type="entry name" value="MFS_trans_sf"/>
</dbReference>
<dbReference type="PANTHER" id="PTHR23513:SF9">
    <property type="entry name" value="ENTEROBACTIN EXPORTER ENTS"/>
    <property type="match status" value="1"/>
</dbReference>
<feature type="domain" description="Major facilitator superfamily (MFS) profile" evidence="10">
    <location>
        <begin position="16"/>
        <end position="393"/>
    </location>
</feature>
<evidence type="ECO:0000256" key="2">
    <source>
        <dbReference type="ARBA" id="ARBA00022448"/>
    </source>
</evidence>
<feature type="transmembrane region" description="Helical" evidence="9">
    <location>
        <begin position="221"/>
        <end position="244"/>
    </location>
</feature>